<evidence type="ECO:0000259" key="1">
    <source>
        <dbReference type="Pfam" id="PF21788"/>
    </source>
</evidence>
<dbReference type="OrthoDB" id="7312725at2759"/>
<comment type="caution">
    <text evidence="2">The sequence shown here is derived from an EMBL/GenBank/DDBJ whole genome shotgun (WGS) entry which is preliminary data.</text>
</comment>
<dbReference type="AlphaFoldDB" id="A0A7D9HA44"/>
<gene>
    <name evidence="2" type="ORF">PACLA_8A038360</name>
</gene>
<sequence>MSDWKVLKDKDGNTIKWQFVEELHKLQESEGLHLANKLRSTHIKWKPQKMKGSIGEKFQGAD</sequence>
<accession>A0A7D9HA44</accession>
<dbReference type="EMBL" id="CACRXK020000017">
    <property type="protein sequence ID" value="CAB3976864.1"/>
    <property type="molecule type" value="Genomic_DNA"/>
</dbReference>
<organism evidence="2 3">
    <name type="scientific">Paramuricea clavata</name>
    <name type="common">Red gorgonian</name>
    <name type="synonym">Violescent sea-whip</name>
    <dbReference type="NCBI Taxonomy" id="317549"/>
    <lineage>
        <taxon>Eukaryota</taxon>
        <taxon>Metazoa</taxon>
        <taxon>Cnidaria</taxon>
        <taxon>Anthozoa</taxon>
        <taxon>Octocorallia</taxon>
        <taxon>Malacalcyonacea</taxon>
        <taxon>Plexauridae</taxon>
        <taxon>Paramuricea</taxon>
    </lineage>
</organism>
<evidence type="ECO:0000313" key="3">
    <source>
        <dbReference type="Proteomes" id="UP001152795"/>
    </source>
</evidence>
<dbReference type="Proteomes" id="UP001152795">
    <property type="component" value="Unassembled WGS sequence"/>
</dbReference>
<dbReference type="InterPro" id="IPR048366">
    <property type="entry name" value="TNP-like_GBD"/>
</dbReference>
<proteinExistence type="predicted"/>
<keyword evidence="3" id="KW-1185">Reference proteome</keyword>
<name>A0A7D9HA44_PARCT</name>
<protein>
    <recommendedName>
        <fullName evidence="1">Transposable element P transposase-like GTP-binding insertion domain-containing protein</fullName>
    </recommendedName>
</protein>
<evidence type="ECO:0000313" key="2">
    <source>
        <dbReference type="EMBL" id="CAB3976864.1"/>
    </source>
</evidence>
<dbReference type="Pfam" id="PF21788">
    <property type="entry name" value="TNP-like_GBD"/>
    <property type="match status" value="1"/>
</dbReference>
<feature type="domain" description="Transposable element P transposase-like GTP-binding insertion" evidence="1">
    <location>
        <begin position="2"/>
        <end position="53"/>
    </location>
</feature>
<reference evidence="2" key="1">
    <citation type="submission" date="2020-04" db="EMBL/GenBank/DDBJ databases">
        <authorList>
            <person name="Alioto T."/>
            <person name="Alioto T."/>
            <person name="Gomez Garrido J."/>
        </authorList>
    </citation>
    <scope>NUCLEOTIDE SEQUENCE</scope>
    <source>
        <strain evidence="2">A484AB</strain>
    </source>
</reference>